<evidence type="ECO:0000313" key="4">
    <source>
        <dbReference type="Proteomes" id="UP000182584"/>
    </source>
</evidence>
<dbReference type="InterPro" id="IPR023365">
    <property type="entry name" value="Sortase_dom-sf"/>
</dbReference>
<dbReference type="AlphaFoldDB" id="A0A1H9UMK9"/>
<keyword evidence="1" id="KW-0378">Hydrolase</keyword>
<reference evidence="3 4" key="1">
    <citation type="submission" date="2016-10" db="EMBL/GenBank/DDBJ databases">
        <authorList>
            <person name="de Groot N.N."/>
        </authorList>
    </citation>
    <scope>NUCLEOTIDE SEQUENCE [LARGE SCALE GENOMIC DNA]</scope>
    <source>
        <strain evidence="3 4">AR40</strain>
    </source>
</reference>
<feature type="active site" description="Acyl-thioester intermediate" evidence="2">
    <location>
        <position position="253"/>
    </location>
</feature>
<sequence length="279" mass="32008">MSKKKLIVCILFILLLGMLSAFNCYRISDKIHNDIVVEDVQQSAHLENADSTITSNFSNTSNQAINDKTTSESGTYASFQSPIDFESLQASNEDIYAWITIPNTKIDYPIAQHPTDDTYYLSHGADGIYSKYGCPYTELCDNGLFLEFNTVVYGHNMNNGSMFGALHDYEDEEFFNSHRTIYIYTKEHTFTYYVFAAVMYSDAHIPYYYDDNVIEDRDLFLQSLKQDIVKDRSIYDNSVEVTSNSKIITLSTCDKKLRNKRYLVVAVMTEMDGKTIQDK</sequence>
<gene>
    <name evidence="3" type="ORF">SAMN04487884_11914</name>
</gene>
<dbReference type="SUPFAM" id="SSF63817">
    <property type="entry name" value="Sortase"/>
    <property type="match status" value="1"/>
</dbReference>
<name>A0A1H9UMK9_BUTFI</name>
<dbReference type="InterPro" id="IPR009835">
    <property type="entry name" value="SrtB"/>
</dbReference>
<accession>A0A1H9UMK9</accession>
<dbReference type="Pfam" id="PF04203">
    <property type="entry name" value="Sortase"/>
    <property type="match status" value="1"/>
</dbReference>
<evidence type="ECO:0000256" key="2">
    <source>
        <dbReference type="PIRSR" id="PIRSR605754-1"/>
    </source>
</evidence>
<evidence type="ECO:0000313" key="3">
    <source>
        <dbReference type="EMBL" id="SES10695.1"/>
    </source>
</evidence>
<dbReference type="Gene3D" id="2.40.260.10">
    <property type="entry name" value="Sortase"/>
    <property type="match status" value="1"/>
</dbReference>
<dbReference type="EMBL" id="FOGJ01000019">
    <property type="protein sequence ID" value="SES10695.1"/>
    <property type="molecule type" value="Genomic_DNA"/>
</dbReference>
<protein>
    <submittedName>
        <fullName evidence="3">Sortase B</fullName>
    </submittedName>
</protein>
<organism evidence="3 4">
    <name type="scientific">Butyrivibrio fibrisolvens</name>
    <dbReference type="NCBI Taxonomy" id="831"/>
    <lineage>
        <taxon>Bacteria</taxon>
        <taxon>Bacillati</taxon>
        <taxon>Bacillota</taxon>
        <taxon>Clostridia</taxon>
        <taxon>Lachnospirales</taxon>
        <taxon>Lachnospiraceae</taxon>
        <taxon>Butyrivibrio</taxon>
    </lineage>
</organism>
<evidence type="ECO:0000256" key="1">
    <source>
        <dbReference type="ARBA" id="ARBA00022801"/>
    </source>
</evidence>
<dbReference type="InterPro" id="IPR005754">
    <property type="entry name" value="Sortase"/>
</dbReference>
<dbReference type="RefSeq" id="WP_074757143.1">
    <property type="nucleotide sequence ID" value="NZ_FOGJ01000019.1"/>
</dbReference>
<dbReference type="OrthoDB" id="9806013at2"/>
<dbReference type="CDD" id="cd05826">
    <property type="entry name" value="Sortase_B"/>
    <property type="match status" value="1"/>
</dbReference>
<dbReference type="Proteomes" id="UP000182584">
    <property type="component" value="Unassembled WGS sequence"/>
</dbReference>
<feature type="active site" description="Proton donor/acceptor" evidence="2">
    <location>
        <position position="155"/>
    </location>
</feature>
<dbReference type="GO" id="GO:0016787">
    <property type="term" value="F:hydrolase activity"/>
    <property type="evidence" value="ECO:0007669"/>
    <property type="project" value="UniProtKB-KW"/>
</dbReference>
<proteinExistence type="predicted"/>